<feature type="domain" description="RING-type" evidence="4">
    <location>
        <begin position="1812"/>
        <end position="1849"/>
    </location>
</feature>
<dbReference type="STRING" id="1169540.A0A0G4G885"/>
<keyword evidence="2" id="KW-0175">Coiled coil</keyword>
<evidence type="ECO:0000313" key="5">
    <source>
        <dbReference type="EMBL" id="CEM24736.1"/>
    </source>
</evidence>
<reference evidence="5 6" key="1">
    <citation type="submission" date="2014-11" db="EMBL/GenBank/DDBJ databases">
        <authorList>
            <person name="Zhu J."/>
            <person name="Qi W."/>
            <person name="Song R."/>
        </authorList>
    </citation>
    <scope>NUCLEOTIDE SEQUENCE [LARGE SCALE GENOMIC DNA]</scope>
</reference>
<evidence type="ECO:0000256" key="1">
    <source>
        <dbReference type="PROSITE-ProRule" id="PRU00175"/>
    </source>
</evidence>
<dbReference type="InParanoid" id="A0A0G4G885"/>
<feature type="compositionally biased region" description="Basic and acidic residues" evidence="3">
    <location>
        <begin position="1424"/>
        <end position="1433"/>
    </location>
</feature>
<accession>A0A0G4G885</accession>
<feature type="compositionally biased region" description="Low complexity" evidence="3">
    <location>
        <begin position="204"/>
        <end position="218"/>
    </location>
</feature>
<feature type="compositionally biased region" description="Basic and acidic residues" evidence="3">
    <location>
        <begin position="1392"/>
        <end position="1412"/>
    </location>
</feature>
<dbReference type="Proteomes" id="UP000041254">
    <property type="component" value="Unassembled WGS sequence"/>
</dbReference>
<keyword evidence="6" id="KW-1185">Reference proteome</keyword>
<evidence type="ECO:0000313" key="6">
    <source>
        <dbReference type="Proteomes" id="UP000041254"/>
    </source>
</evidence>
<feature type="region of interest" description="Disordered" evidence="3">
    <location>
        <begin position="1"/>
        <end position="185"/>
    </location>
</feature>
<feature type="region of interest" description="Disordered" evidence="3">
    <location>
        <begin position="1335"/>
        <end position="1370"/>
    </location>
</feature>
<dbReference type="Gene3D" id="3.30.40.10">
    <property type="entry name" value="Zinc/RING finger domain, C3HC4 (zinc finger)"/>
    <property type="match status" value="1"/>
</dbReference>
<evidence type="ECO:0000256" key="3">
    <source>
        <dbReference type="SAM" id="MobiDB-lite"/>
    </source>
</evidence>
<feature type="region of interest" description="Disordered" evidence="3">
    <location>
        <begin position="845"/>
        <end position="918"/>
    </location>
</feature>
<dbReference type="GO" id="GO:0008270">
    <property type="term" value="F:zinc ion binding"/>
    <property type="evidence" value="ECO:0007669"/>
    <property type="project" value="UniProtKB-KW"/>
</dbReference>
<feature type="compositionally biased region" description="Pro residues" evidence="3">
    <location>
        <begin position="219"/>
        <end position="231"/>
    </location>
</feature>
<dbReference type="EMBL" id="CDMY01000589">
    <property type="protein sequence ID" value="CEM24736.1"/>
    <property type="molecule type" value="Genomic_DNA"/>
</dbReference>
<feature type="coiled-coil region" evidence="2">
    <location>
        <begin position="1762"/>
        <end position="1811"/>
    </location>
</feature>
<keyword evidence="1" id="KW-0479">Metal-binding</keyword>
<feature type="compositionally biased region" description="Low complexity" evidence="3">
    <location>
        <begin position="39"/>
        <end position="50"/>
    </location>
</feature>
<feature type="compositionally biased region" description="Low complexity" evidence="3">
    <location>
        <begin position="1530"/>
        <end position="1548"/>
    </location>
</feature>
<dbReference type="OrthoDB" id="20534at2759"/>
<feature type="region of interest" description="Disordered" evidence="3">
    <location>
        <begin position="204"/>
        <end position="244"/>
    </location>
</feature>
<feature type="compositionally biased region" description="Basic residues" evidence="3">
    <location>
        <begin position="1464"/>
        <end position="1476"/>
    </location>
</feature>
<sequence length="1861" mass="201029">MQVDSLSSACAHGADSEGLAASGRSADSSPDGIPENQKEQPQAQEQQQSPLKGTSAEGGSGGSERRGDESSGSSDGGRPVSASSAQPAVGSPHQEADSGPHILDKAESRHQTQHQSQQLSVHRAQSVQLTSTPLGGVAVQQQGGCPALMGGAGHGHGPTDDSDAIVDTTPDQLSSTPIHSSASSSMQKQYQLVVDLTSSIDPSPLASAAASAGRQPAGPSRPFPPPTPSPVTPHQQHMANTRKGQTSGSAAIMSLAADALSLGADALLAGDSDPFASHVETLRELPRLRDDDPSVKQVVGLLAKKDEAHRQQGLGGLAGCIVGLVNDSSSDIEHQNAATCFLRQLCQARYPFGVEWLPLFGVLVDTVLGRLTLPDDLFIAAMQVVQVVSCGRMQGFAEALGAFRQHLFCHIDVLVETQANSSDQATVWRAYGLIGLIFSHARRFISDPGVLASMCCSVAASPLALGKTATSLKNHAASQWPVCIVWDCLSVIVAMAESGYCERLVHAGFLSATLSIMDTNEVAMSIGLIRLIVDRQTYASCEGLAELMVCQLSSAVTQDTAFLASIPRGDNDNFVSPAMSVLNSPSGCWDRQLMSGKSKDNPIVERVLQVDTSALSGTLMAASQDSLLQEILDFFAAFHGRKVAIDRWVSSQQDPQREAARQQNKQNPMVRCLSDRRVLHTIYELGGPLSFSGPLYFTAAQVAMLAVSCRSLLDVLCPVRATERISAYVNHELLAPDASISVSNQNRLAAALARYSPRMMLTLSIRWECSPTADDVSDLIAFLDRADKLFRLKLMYVDLRQMPDDECIRLANAIGRLPSLAILYLKSGSLGCAFIDVLSALLKAQPEGDGKGESNSSESASPPPSSSRDVTRIPSTSSAAVPGGSKEDGQETTEAGPAGDRQDTTEAGQEIDTGDDKKERPFTTLRCMTVASCHMSFNSYLNLLKGLCGRSFQYLTLVDIVLTETDNEADRCDQLQRVLERLFGTITCTGLHLSFGLVGELSLPIVEGTVISATIGLKANPNRRTLRRLYLPATATTIEPFLQFALKDLTLSSLSLSSSEPLGKLVGGQFLASGDFASLVREAVGRAHAARESELADARAVKERQWAADDARLPPATDAAEEDRWRVAREWREERLRAKEKEIRSKPFLDLTHIPLPETHLYDSIHLYVLPVIEDMNRQNSFGHPVIDTCLGSVDLQTYVPSSRLPSHLCRVLVRSYDPMSPLTWWHTVARKAPSLMVLYSNSLFSNNRGFQNSFSVTAADLATYRDCLKHLEALKDDPAINNITQEDVDAARTALTEATRLVYQALHGKCKRLEVIENLLATLQTELDGLKGQRAKAAASKADKGDRQHRRQDRQHLHQKMVTGEELLVDGQHKSRCDVVREELREKLESRKNLKAKQERRMKRQADKTTDEAVSSAMAAREATARRNEKNLLRSIGEQVSDDSEDRQQHGGGGQQGGEGGKKAKKKKRHKKKKPSAAPGASAGPLPLAAAAAAASLAVDSSPSVREGEGERVNGLELADEPSSSPLHGPSVAADGSAAAMSSASGPPQAPMAPFMPLLPGGGRESDDLLSVDGASGHGGGGDERLTGQGAEESDGGAAGGDDGRVSGGEETVAMRARFAAELAGRDQQIEALQRELMRRDMAAQQQVDAAQQETLAERQEIERLRKAQLAGEQTVADTLANERLQADMKKANEVYRQQLSQQYQRLTSAVDREKAARQQQVTEMQRHIEQAKRAAAQRETSLRQENTSLRQESASQGQEIASLQASVGSLQADIEKLRGKHIDQLTDLRQQMQQQMQQSNQRAREEATDCQVCQARERSVVLRPCNHFIICRQCAQTMQPRQCPVCRQVFTGWTPAIFS</sequence>
<name>A0A0G4G885_VITBC</name>
<dbReference type="PROSITE" id="PS50089">
    <property type="entry name" value="ZF_RING_2"/>
    <property type="match status" value="1"/>
</dbReference>
<dbReference type="VEuPathDB" id="CryptoDB:Vbra_17213"/>
<feature type="compositionally biased region" description="Gly residues" evidence="3">
    <location>
        <begin position="1451"/>
        <end position="1460"/>
    </location>
</feature>
<dbReference type="InterPro" id="IPR001841">
    <property type="entry name" value="Znf_RING"/>
</dbReference>
<feature type="compositionally biased region" description="Basic and acidic residues" evidence="3">
    <location>
        <begin position="94"/>
        <end position="110"/>
    </location>
</feature>
<dbReference type="SMART" id="SM00184">
    <property type="entry name" value="RING"/>
    <property type="match status" value="1"/>
</dbReference>
<feature type="compositionally biased region" description="Polar residues" evidence="3">
    <location>
        <begin position="113"/>
        <end position="143"/>
    </location>
</feature>
<feature type="region of interest" description="Disordered" evidence="3">
    <location>
        <begin position="1392"/>
        <end position="1607"/>
    </location>
</feature>
<keyword evidence="1" id="KW-0862">Zinc</keyword>
<feature type="compositionally biased region" description="Polar residues" evidence="3">
    <location>
        <begin position="1745"/>
        <end position="1756"/>
    </location>
</feature>
<feature type="compositionally biased region" description="Basic residues" evidence="3">
    <location>
        <begin position="1348"/>
        <end position="1360"/>
    </location>
</feature>
<keyword evidence="1" id="KW-0863">Zinc-finger</keyword>
<dbReference type="SUPFAM" id="SSF57850">
    <property type="entry name" value="RING/U-box"/>
    <property type="match status" value="1"/>
</dbReference>
<dbReference type="PhylomeDB" id="A0A0G4G885"/>
<feature type="compositionally biased region" description="Low complexity" evidence="3">
    <location>
        <begin position="174"/>
        <end position="185"/>
    </location>
</feature>
<dbReference type="InterPro" id="IPR013083">
    <property type="entry name" value="Znf_RING/FYVE/PHD"/>
</dbReference>
<dbReference type="CDD" id="cd16649">
    <property type="entry name" value="mRING-HC-C3HC5_CGRF1-like"/>
    <property type="match status" value="1"/>
</dbReference>
<gene>
    <name evidence="5" type="ORF">Vbra_17213</name>
</gene>
<proteinExistence type="predicted"/>
<dbReference type="Pfam" id="PF13920">
    <property type="entry name" value="zf-C3HC4_3"/>
    <property type="match status" value="1"/>
</dbReference>
<evidence type="ECO:0000256" key="2">
    <source>
        <dbReference type="SAM" id="Coils"/>
    </source>
</evidence>
<organism evidence="5 6">
    <name type="scientific">Vitrella brassicaformis (strain CCMP3155)</name>
    <dbReference type="NCBI Taxonomy" id="1169540"/>
    <lineage>
        <taxon>Eukaryota</taxon>
        <taxon>Sar</taxon>
        <taxon>Alveolata</taxon>
        <taxon>Colpodellida</taxon>
        <taxon>Vitrellaceae</taxon>
        <taxon>Vitrella</taxon>
    </lineage>
</organism>
<dbReference type="PANTHER" id="PTHR22696">
    <property type="entry name" value="E3 UBIQUITIN-PROTEIN LIGASE RNF26"/>
    <property type="match status" value="1"/>
</dbReference>
<feature type="compositionally biased region" description="Polar residues" evidence="3">
    <location>
        <begin position="234"/>
        <end position="244"/>
    </location>
</feature>
<feature type="region of interest" description="Disordered" evidence="3">
    <location>
        <begin position="1733"/>
        <end position="1756"/>
    </location>
</feature>
<protein>
    <recommendedName>
        <fullName evidence="4">RING-type domain-containing protein</fullName>
    </recommendedName>
</protein>
<evidence type="ECO:0000259" key="4">
    <source>
        <dbReference type="PROSITE" id="PS50089"/>
    </source>
</evidence>
<feature type="compositionally biased region" description="Low complexity" evidence="3">
    <location>
        <begin position="1477"/>
        <end position="1499"/>
    </location>
</feature>